<evidence type="ECO:0000313" key="5">
    <source>
        <dbReference type="Proteomes" id="UP000225148"/>
    </source>
</evidence>
<evidence type="ECO:0000259" key="2">
    <source>
        <dbReference type="Pfam" id="PF09089"/>
    </source>
</evidence>
<keyword evidence="5" id="KW-1185">Reference proteome</keyword>
<dbReference type="GO" id="GO:0098024">
    <property type="term" value="C:virus tail, fiber"/>
    <property type="evidence" value="ECO:0007669"/>
    <property type="project" value="InterPro"/>
</dbReference>
<dbReference type="InterPro" id="IPR015173">
    <property type="entry name" value="Phage_T4_Gp12"/>
</dbReference>
<dbReference type="Gene3D" id="3.90.1340.10">
    <property type="entry name" value="Phage tail collar domain"/>
    <property type="match status" value="1"/>
</dbReference>
<evidence type="ECO:0000259" key="3">
    <source>
        <dbReference type="Pfam" id="PF14928"/>
    </source>
</evidence>
<evidence type="ECO:0000259" key="1">
    <source>
        <dbReference type="Pfam" id="PF07484"/>
    </source>
</evidence>
<dbReference type="SUPFAM" id="SSF69349">
    <property type="entry name" value="Phage fibre proteins"/>
    <property type="match status" value="1"/>
</dbReference>
<accession>A0A1Z1LXP7</accession>
<evidence type="ECO:0000313" key="4">
    <source>
        <dbReference type="EMBL" id="ARW57587.1"/>
    </source>
</evidence>
<dbReference type="InterPro" id="IPR011083">
    <property type="entry name" value="Phage_tail_collar_dom"/>
</dbReference>
<dbReference type="Proteomes" id="UP000225148">
    <property type="component" value="Segment"/>
</dbReference>
<dbReference type="EMBL" id="MF036690">
    <property type="protein sequence ID" value="ARW57587.1"/>
    <property type="molecule type" value="Genomic_DNA"/>
</dbReference>
<proteinExistence type="predicted"/>
<name>A0A1Z1LXP7_9CAUD</name>
<feature type="domain" description="Bacteriophage T4 Gp12" evidence="2">
    <location>
        <begin position="249"/>
        <end position="314"/>
    </location>
</feature>
<sequence>MATNTIAHISDDSKYKTFDPTGTSFPANIKDVQAALAAIKPIAVDGIPDATATVKGIIRLATQQEVDDGINSNTAITPATLAIRLAKPAATETVAGITRYATLAEAKTGTINNAAIVPTTLKGTLDEAFTVRTSTESRLGVIKISTQAAALAGTDDTTAMTPKKVLAAINAATAKIPTPQTSTETVSGISRLATAAETAAGTSRSGLAVSPFGLASMRSSPSAFGIVKGTTNAEVLAGTINNQYVSPASLLGRTGAVNRLGLVKLTTTAGSGDGNTALAYNADVVHLRGGQTINGALSISGNFRAARIDMSSGFINNQQIVTANMLVDDVPVGCIMMWPTDSLPNNKWRFCHGGSLPKASYPTYHATVGTRFGGDANNAGVPDMRGLFVRGSGRSSHMSARDGKDSKGKEGLGYGCAGAGTGQVQTQQNRFHKHESGWGERRERNWARNGATVGVGHFGSHSADWDNYKYFTNDGREVEAVNARDSFATMNTEGLMGWENRPWNMSLNYIIKVA</sequence>
<dbReference type="Pfam" id="PF07484">
    <property type="entry name" value="Collar"/>
    <property type="match status" value="1"/>
</dbReference>
<dbReference type="KEGG" id="vg:40085573"/>
<dbReference type="OrthoDB" id="3474at10239"/>
<dbReference type="GO" id="GO:0046872">
    <property type="term" value="F:metal ion binding"/>
    <property type="evidence" value="ECO:0007669"/>
    <property type="project" value="InterPro"/>
</dbReference>
<dbReference type="InterPro" id="IPR044916">
    <property type="entry name" value="Short_tail_fibre_C_sf"/>
</dbReference>
<organism evidence="4 5">
    <name type="scientific">Serratia phage CHI14</name>
    <dbReference type="NCBI Taxonomy" id="2006941"/>
    <lineage>
        <taxon>Viruses</taxon>
        <taxon>Duplodnaviria</taxon>
        <taxon>Heunggongvirae</taxon>
        <taxon>Uroviricota</taxon>
        <taxon>Caudoviricetes</taxon>
        <taxon>Pantevenvirales</taxon>
        <taxon>Straboviridae</taxon>
        <taxon>Tevenvirinae</taxon>
        <taxon>Winklervirus</taxon>
        <taxon>Winklervirus chi14</taxon>
    </lineage>
</organism>
<dbReference type="GeneID" id="40085573"/>
<protein>
    <submittedName>
        <fullName evidence="4">Short tail fiber protein</fullName>
    </submittedName>
</protein>
<dbReference type="Pfam" id="PF14928">
    <property type="entry name" value="S_tail_recep_bd"/>
    <property type="match status" value="1"/>
</dbReference>
<dbReference type="Pfam" id="PF09089">
    <property type="entry name" value="gp12-short_mid"/>
    <property type="match status" value="1"/>
</dbReference>
<feature type="domain" description="Short tail fibre protein C-terminal" evidence="3">
    <location>
        <begin position="422"/>
        <end position="513"/>
    </location>
</feature>
<dbReference type="RefSeq" id="YP_009609489.1">
    <property type="nucleotide sequence ID" value="NC_041996.1"/>
</dbReference>
<dbReference type="Gene3D" id="4.10.1070.10">
    <property type="entry name" value="receptor-binding domain of the bacteriophage t4 short tail fibre, domain 2"/>
    <property type="match status" value="1"/>
</dbReference>
<feature type="domain" description="Phage tail collar" evidence="1">
    <location>
        <begin position="333"/>
        <end position="389"/>
    </location>
</feature>
<dbReference type="SUPFAM" id="SSF88874">
    <property type="entry name" value="Receptor-binding domain of short tail fibre protein gp12"/>
    <property type="match status" value="1"/>
</dbReference>
<dbReference type="InterPro" id="IPR037053">
    <property type="entry name" value="Phage_tail_collar_dom_sf"/>
</dbReference>
<dbReference type="InterPro" id="IPR027448">
    <property type="entry name" value="Short_tail_fibre_C"/>
</dbReference>
<reference evidence="4 5" key="1">
    <citation type="submission" date="2017-04" db="EMBL/GenBank/DDBJ databases">
        <title>Environmental T4-family bacteriophages evolve to escape abortive infection via multiple routes in a bacterial host employing altruistic suicide through Type III toxin-antitoxin systems.</title>
        <authorList>
            <person name="Chen B."/>
            <person name="Salmond G.P.C."/>
            <person name="Akusobi C."/>
            <person name="Fang X."/>
        </authorList>
    </citation>
    <scope>NUCLEOTIDE SEQUENCE [LARGE SCALE GENOMIC DNA]</scope>
</reference>
<dbReference type="Gene3D" id="2.10.280.10">
    <property type="entry name" value="heat- and protease-stable fragment of the bacteriophage t4 short fibre, domain 1"/>
    <property type="match status" value="1"/>
</dbReference>